<reference evidence="1 2" key="1">
    <citation type="submission" date="2018-08" db="EMBL/GenBank/DDBJ databases">
        <title>Recombination of ecologically and evolutionarily significant loci maintains genetic cohesion in the Pseudomonas syringae species complex.</title>
        <authorList>
            <person name="Dillon M."/>
            <person name="Thakur S."/>
            <person name="Almeida R.N.D."/>
            <person name="Weir B.S."/>
            <person name="Guttman D.S."/>
        </authorList>
    </citation>
    <scope>NUCLEOTIDE SEQUENCE [LARGE SCALE GENOMIC DNA]</scope>
    <source>
        <strain evidence="1 2">ICMP 12341</strain>
    </source>
</reference>
<proteinExistence type="predicted"/>
<evidence type="ECO:0000313" key="1">
    <source>
        <dbReference type="EMBL" id="RMN14899.1"/>
    </source>
</evidence>
<dbReference type="InterPro" id="IPR036844">
    <property type="entry name" value="Hint_dom_sf"/>
</dbReference>
<evidence type="ECO:0000313" key="2">
    <source>
        <dbReference type="Proteomes" id="UP000271468"/>
    </source>
</evidence>
<dbReference type="Gene3D" id="2.170.16.10">
    <property type="entry name" value="Hedgehog/Intein (Hint) domain"/>
    <property type="match status" value="1"/>
</dbReference>
<accession>A0A3M3JVJ5</accession>
<dbReference type="SUPFAM" id="SSF51294">
    <property type="entry name" value="Hedgehog/intein (Hint) domain"/>
    <property type="match status" value="1"/>
</dbReference>
<protein>
    <submittedName>
        <fullName evidence="1">Putative Filamentous hemagglutinin, intein-containing</fullName>
    </submittedName>
</protein>
<organism evidence="1 2">
    <name type="scientific">Pseudomonas syringae pv. coriandricola</name>
    <dbReference type="NCBI Taxonomy" id="264453"/>
    <lineage>
        <taxon>Bacteria</taxon>
        <taxon>Pseudomonadati</taxon>
        <taxon>Pseudomonadota</taxon>
        <taxon>Gammaproteobacteria</taxon>
        <taxon>Pseudomonadales</taxon>
        <taxon>Pseudomonadaceae</taxon>
        <taxon>Pseudomonas</taxon>
    </lineage>
</organism>
<dbReference type="Proteomes" id="UP000271468">
    <property type="component" value="Unassembled WGS sequence"/>
</dbReference>
<dbReference type="EMBL" id="RBOV01000035">
    <property type="protein sequence ID" value="RMN14899.1"/>
    <property type="molecule type" value="Genomic_DNA"/>
</dbReference>
<gene>
    <name evidence="1" type="ORF">ALQ65_02551</name>
</gene>
<sequence>MLVTPSHPFYVPAKRDFIPVINLKPGDLLQSLADGDSENTSSEVESLELYLPVGKTYNLSVDVGHTFYVGELKTWVHNEGPCDLPEGYFGAKTTDDSAAESAMPQVTTDPPRSFSISDWTGYPAGVPAPQGPFRLLEGAEYNAARNAANKANSTIRREQGLVGQPVDVHEINPVKFGGSPTESANKVILPRDVHRQQVTPWWNQLQKDLGK</sequence>
<dbReference type="AlphaFoldDB" id="A0A3M3JVJ5"/>
<comment type="caution">
    <text evidence="1">The sequence shown here is derived from an EMBL/GenBank/DDBJ whole genome shotgun (WGS) entry which is preliminary data.</text>
</comment>
<name>A0A3M3JVJ5_9PSED</name>